<organism evidence="6 7">
    <name type="scientific">Pseudoalteromonas lipolytica</name>
    <dbReference type="NCBI Taxonomy" id="570156"/>
    <lineage>
        <taxon>Bacteria</taxon>
        <taxon>Pseudomonadati</taxon>
        <taxon>Pseudomonadota</taxon>
        <taxon>Gammaproteobacteria</taxon>
        <taxon>Alteromonadales</taxon>
        <taxon>Pseudoalteromonadaceae</taxon>
        <taxon>Pseudoalteromonas</taxon>
    </lineage>
</organism>
<dbReference type="GO" id="GO:0006744">
    <property type="term" value="P:ubiquinone biosynthetic process"/>
    <property type="evidence" value="ECO:0007669"/>
    <property type="project" value="TreeGrafter"/>
</dbReference>
<dbReference type="RefSeq" id="WP_118844393.1">
    <property type="nucleotide sequence ID" value="NZ_CP032090.1"/>
</dbReference>
<evidence type="ECO:0000313" key="7">
    <source>
        <dbReference type="Proteomes" id="UP000264605"/>
    </source>
</evidence>
<sequence length="443" mass="49664">MTIKQSAVPTSRFSRAASLGALVSKVAGNMLFSSAKAWVAGKETSRQELLLQPKNIQRLTEQLAHLRGAAMKLGQLLSMDSGELLTPELSAILARLRAEATPMPHKQLVQVMRNHWGDAWLEHLSHFELRPFAAASIGQVHISYTEMGKKLAVKVQYPGIAKGIASDVDNLAYLLKISGLLPKNVDLQPLIDEAKQQLINEADYELEARYLTRYRACLADDENYVIPKVVDELSSKQILVMHFVEGQEIEALVDAQQALRNKAVEQLLRLFLNELFTFKLIQTDPNFANYQYQMDQQRLVLLDFGATRELPQHISNGYLQLLSAAAKNDRAEVAAAAKRIGYFGQELAQEYIDNVVDIFLLACEPLSCQGEYDFAKSDLPKRIKELGLEMSTASQYWHAPPVDALFVHRKLVGLFLIAAKLGAKVDVNQIFTEFKLQRNKESD</sequence>
<feature type="domain" description="ABC1 atypical kinase-like" evidence="5">
    <location>
        <begin position="96"/>
        <end position="335"/>
    </location>
</feature>
<protein>
    <submittedName>
        <fullName evidence="6">AarF/ABC1/UbiB kinase family protein</fullName>
    </submittedName>
</protein>
<keyword evidence="3" id="KW-0547">Nucleotide-binding</keyword>
<keyword evidence="4" id="KW-0067">ATP-binding</keyword>
<dbReference type="CDD" id="cd13970">
    <property type="entry name" value="ABC1_ADCK3"/>
    <property type="match status" value="1"/>
</dbReference>
<dbReference type="InterPro" id="IPR004147">
    <property type="entry name" value="ABC1_dom"/>
</dbReference>
<evidence type="ECO:0000256" key="1">
    <source>
        <dbReference type="ARBA" id="ARBA00009670"/>
    </source>
</evidence>
<dbReference type="SUPFAM" id="SSF56112">
    <property type="entry name" value="Protein kinase-like (PK-like)"/>
    <property type="match status" value="1"/>
</dbReference>
<reference evidence="6 7" key="1">
    <citation type="submission" date="2018-08" db="EMBL/GenBank/DDBJ databases">
        <title>Draft genome sequence of Pseudoalteromonas donghaensis HJ51.</title>
        <authorList>
            <person name="Oh J."/>
            <person name="Roh D."/>
        </authorList>
    </citation>
    <scope>NUCLEOTIDE SEQUENCE [LARGE SCALE GENOMIC DNA]</scope>
    <source>
        <strain evidence="6 7">HJ51</strain>
    </source>
</reference>
<dbReference type="GO" id="GO:0005524">
    <property type="term" value="F:ATP binding"/>
    <property type="evidence" value="ECO:0007669"/>
    <property type="project" value="UniProtKB-KW"/>
</dbReference>
<keyword evidence="6" id="KW-0418">Kinase</keyword>
<dbReference type="Pfam" id="PF03109">
    <property type="entry name" value="ABC1"/>
    <property type="match status" value="1"/>
</dbReference>
<dbReference type="Proteomes" id="UP000264605">
    <property type="component" value="Chromosome"/>
</dbReference>
<dbReference type="PANTHER" id="PTHR43851:SF3">
    <property type="entry name" value="COENZYME Q8"/>
    <property type="match status" value="1"/>
</dbReference>
<dbReference type="InterPro" id="IPR034646">
    <property type="entry name" value="ADCK3_dom"/>
</dbReference>
<evidence type="ECO:0000259" key="5">
    <source>
        <dbReference type="Pfam" id="PF03109"/>
    </source>
</evidence>
<evidence type="ECO:0000256" key="4">
    <source>
        <dbReference type="ARBA" id="ARBA00022840"/>
    </source>
</evidence>
<dbReference type="InterPro" id="IPR051409">
    <property type="entry name" value="Atypical_kinase_ADCK"/>
</dbReference>
<evidence type="ECO:0000256" key="2">
    <source>
        <dbReference type="ARBA" id="ARBA00022679"/>
    </source>
</evidence>
<gene>
    <name evidence="6" type="ORF">D0907_09720</name>
</gene>
<keyword evidence="2" id="KW-0808">Transferase</keyword>
<dbReference type="KEGG" id="pdj:D0907_09720"/>
<dbReference type="GO" id="GO:0016301">
    <property type="term" value="F:kinase activity"/>
    <property type="evidence" value="ECO:0007669"/>
    <property type="project" value="UniProtKB-KW"/>
</dbReference>
<dbReference type="EMBL" id="CP032090">
    <property type="protein sequence ID" value="AXV65528.1"/>
    <property type="molecule type" value="Genomic_DNA"/>
</dbReference>
<accession>A0AAD0WCK8</accession>
<evidence type="ECO:0000313" key="6">
    <source>
        <dbReference type="EMBL" id="AXV65528.1"/>
    </source>
</evidence>
<proteinExistence type="inferred from homology"/>
<evidence type="ECO:0000256" key="3">
    <source>
        <dbReference type="ARBA" id="ARBA00022741"/>
    </source>
</evidence>
<name>A0AAD0WCK8_9GAMM</name>
<dbReference type="GeneID" id="99505737"/>
<dbReference type="InterPro" id="IPR011009">
    <property type="entry name" value="Kinase-like_dom_sf"/>
</dbReference>
<dbReference type="PANTHER" id="PTHR43851">
    <property type="match status" value="1"/>
</dbReference>
<dbReference type="AlphaFoldDB" id="A0AAD0WCK8"/>
<comment type="similarity">
    <text evidence="1">Belongs to the protein kinase superfamily. ADCK protein kinase family.</text>
</comment>